<feature type="transmembrane region" description="Helical" evidence="9">
    <location>
        <begin position="224"/>
        <end position="248"/>
    </location>
</feature>
<feature type="transmembrane region" description="Helical" evidence="9">
    <location>
        <begin position="136"/>
        <end position="158"/>
    </location>
</feature>
<feature type="transmembrane region" description="Helical" evidence="9">
    <location>
        <begin position="61"/>
        <end position="79"/>
    </location>
</feature>
<keyword evidence="4 9" id="KW-0812">Transmembrane</keyword>
<dbReference type="InterPro" id="IPR052157">
    <property type="entry name" value="BCAA_transport_permease"/>
</dbReference>
<dbReference type="OrthoDB" id="9807115at2"/>
<feature type="transmembrane region" description="Helical" evidence="9">
    <location>
        <begin position="6"/>
        <end position="27"/>
    </location>
</feature>
<evidence type="ECO:0000256" key="2">
    <source>
        <dbReference type="ARBA" id="ARBA00022448"/>
    </source>
</evidence>
<proteinExistence type="inferred from homology"/>
<dbReference type="GO" id="GO:0006865">
    <property type="term" value="P:amino acid transport"/>
    <property type="evidence" value="ECO:0007669"/>
    <property type="project" value="UniProtKB-KW"/>
</dbReference>
<dbReference type="HOGENOM" id="CLU_039929_1_1_11"/>
<organism evidence="10 11">
    <name type="scientific">Cryptosporangium arvum DSM 44712</name>
    <dbReference type="NCBI Taxonomy" id="927661"/>
    <lineage>
        <taxon>Bacteria</taxon>
        <taxon>Bacillati</taxon>
        <taxon>Actinomycetota</taxon>
        <taxon>Actinomycetes</taxon>
        <taxon>Cryptosporangiales</taxon>
        <taxon>Cryptosporangiaceae</taxon>
        <taxon>Cryptosporangium</taxon>
    </lineage>
</organism>
<dbReference type="CDD" id="cd06582">
    <property type="entry name" value="TM_PBP1_LivH_like"/>
    <property type="match status" value="1"/>
</dbReference>
<dbReference type="PANTHER" id="PTHR11795">
    <property type="entry name" value="BRANCHED-CHAIN AMINO ACID TRANSPORT SYSTEM PERMEASE PROTEIN LIVH"/>
    <property type="match status" value="1"/>
</dbReference>
<dbReference type="EMBL" id="JFBT01000001">
    <property type="protein sequence ID" value="EXG82297.1"/>
    <property type="molecule type" value="Genomic_DNA"/>
</dbReference>
<keyword evidence="11" id="KW-1185">Reference proteome</keyword>
<evidence type="ECO:0000256" key="3">
    <source>
        <dbReference type="ARBA" id="ARBA00022475"/>
    </source>
</evidence>
<evidence type="ECO:0000256" key="7">
    <source>
        <dbReference type="ARBA" id="ARBA00023136"/>
    </source>
</evidence>
<evidence type="ECO:0000313" key="11">
    <source>
        <dbReference type="Proteomes" id="UP000021053"/>
    </source>
</evidence>
<dbReference type="GO" id="GO:0022857">
    <property type="term" value="F:transmembrane transporter activity"/>
    <property type="evidence" value="ECO:0007669"/>
    <property type="project" value="InterPro"/>
</dbReference>
<protein>
    <submittedName>
        <fullName evidence="10">Amino acid/amide ABC transporter membrane protein 1, HAAT family</fullName>
    </submittedName>
</protein>
<gene>
    <name evidence="10" type="ORF">CryarDRAFT_3463</name>
</gene>
<comment type="caution">
    <text evidence="10">The sequence shown here is derived from an EMBL/GenBank/DDBJ whole genome shotgun (WGS) entry which is preliminary data.</text>
</comment>
<evidence type="ECO:0000256" key="8">
    <source>
        <dbReference type="ARBA" id="ARBA00037998"/>
    </source>
</evidence>
<dbReference type="GO" id="GO:0005886">
    <property type="term" value="C:plasma membrane"/>
    <property type="evidence" value="ECO:0007669"/>
    <property type="project" value="UniProtKB-SubCell"/>
</dbReference>
<feature type="transmembrane region" description="Helical" evidence="9">
    <location>
        <begin position="189"/>
        <end position="212"/>
    </location>
</feature>
<feature type="transmembrane region" description="Helical" evidence="9">
    <location>
        <begin position="34"/>
        <end position="55"/>
    </location>
</feature>
<evidence type="ECO:0000313" key="10">
    <source>
        <dbReference type="EMBL" id="EXG82297.1"/>
    </source>
</evidence>
<dbReference type="RefSeq" id="WP_035851989.1">
    <property type="nucleotide sequence ID" value="NZ_KK073874.1"/>
</dbReference>
<keyword evidence="7 9" id="KW-0472">Membrane</keyword>
<evidence type="ECO:0000256" key="9">
    <source>
        <dbReference type="SAM" id="Phobius"/>
    </source>
</evidence>
<sequence>MQVFVQTLVGGISLGAIYALVALGFSLVYRTMGLVNFAHGNVVMIGAYLASTFYLSVKLPFALAMVVAIAVTGLIGVIIERVLRPLENKDFDLMLIGTIGFGIVLDACAILIWGATGRAVPSPVRSAPLDLFGIRVRTYDLVVLAVVAVATVLLVLFLQRTKRGAAMQAVAMDHEAATAVGIHVGRSNAIAFVIGAGLAALAGGLVGPLLYVSPSMGGALGIKGFAGAILGGFGSIPGAIVGGIAIGVLDSFAAGHFQGYSELVTFVVFAVLITVRPTGIFGEKTVNRA</sequence>
<keyword evidence="2" id="KW-0813">Transport</keyword>
<reference evidence="10 11" key="1">
    <citation type="submission" date="2013-07" db="EMBL/GenBank/DDBJ databases">
        <authorList>
            <consortium name="DOE Joint Genome Institute"/>
            <person name="Eisen J."/>
            <person name="Huntemann M."/>
            <person name="Han J."/>
            <person name="Chen A."/>
            <person name="Kyrpides N."/>
            <person name="Mavromatis K."/>
            <person name="Markowitz V."/>
            <person name="Palaniappan K."/>
            <person name="Ivanova N."/>
            <person name="Schaumberg A."/>
            <person name="Pati A."/>
            <person name="Liolios K."/>
            <person name="Nordberg H.P."/>
            <person name="Cantor M.N."/>
            <person name="Hua S.X."/>
            <person name="Woyke T."/>
        </authorList>
    </citation>
    <scope>NUCLEOTIDE SEQUENCE [LARGE SCALE GENOMIC DNA]</scope>
    <source>
        <strain evidence="10 11">DSM 44712</strain>
    </source>
</reference>
<name>A0A010ZYN1_9ACTN</name>
<keyword evidence="5" id="KW-0029">Amino-acid transport</keyword>
<feature type="transmembrane region" description="Helical" evidence="9">
    <location>
        <begin position="91"/>
        <end position="116"/>
    </location>
</feature>
<accession>A0A010ZYN1</accession>
<dbReference type="PANTHER" id="PTHR11795:SF450">
    <property type="entry name" value="ABC TRANSPORTER PERMEASE PROTEIN"/>
    <property type="match status" value="1"/>
</dbReference>
<evidence type="ECO:0000256" key="6">
    <source>
        <dbReference type="ARBA" id="ARBA00022989"/>
    </source>
</evidence>
<evidence type="ECO:0000256" key="5">
    <source>
        <dbReference type="ARBA" id="ARBA00022970"/>
    </source>
</evidence>
<dbReference type="Proteomes" id="UP000021053">
    <property type="component" value="Unassembled WGS sequence"/>
</dbReference>
<dbReference type="AlphaFoldDB" id="A0A010ZYN1"/>
<keyword evidence="6 9" id="KW-1133">Transmembrane helix</keyword>
<dbReference type="InterPro" id="IPR001851">
    <property type="entry name" value="ABC_transp_permease"/>
</dbReference>
<comment type="subcellular location">
    <subcellularLocation>
        <location evidence="1">Cell membrane</location>
        <topology evidence="1">Multi-pass membrane protein</topology>
    </subcellularLocation>
</comment>
<dbReference type="PATRIC" id="fig|927661.3.peg.3424"/>
<feature type="transmembrane region" description="Helical" evidence="9">
    <location>
        <begin position="260"/>
        <end position="281"/>
    </location>
</feature>
<keyword evidence="3" id="KW-1003">Cell membrane</keyword>
<evidence type="ECO:0000256" key="4">
    <source>
        <dbReference type="ARBA" id="ARBA00022692"/>
    </source>
</evidence>
<comment type="similarity">
    <text evidence="8">Belongs to the binding-protein-dependent transport system permease family. LivHM subfamily.</text>
</comment>
<evidence type="ECO:0000256" key="1">
    <source>
        <dbReference type="ARBA" id="ARBA00004651"/>
    </source>
</evidence>
<dbReference type="Pfam" id="PF02653">
    <property type="entry name" value="BPD_transp_2"/>
    <property type="match status" value="1"/>
</dbReference>